<evidence type="ECO:0000256" key="1">
    <source>
        <dbReference type="ARBA" id="ARBA00022603"/>
    </source>
</evidence>
<feature type="domain" description="THUMP" evidence="4">
    <location>
        <begin position="55"/>
        <end position="166"/>
    </location>
</feature>
<dbReference type="Pfam" id="PF22020">
    <property type="entry name" value="RlmL_1st"/>
    <property type="match status" value="1"/>
</dbReference>
<dbReference type="Pfam" id="PF02926">
    <property type="entry name" value="THUMP"/>
    <property type="match status" value="1"/>
</dbReference>
<organism evidence="5 6">
    <name type="scientific">Candidatus Vallotiella hemipterorum</name>
    <dbReference type="NCBI Taxonomy" id="1177213"/>
    <lineage>
        <taxon>Bacteria</taxon>
        <taxon>Pseudomonadati</taxon>
        <taxon>Pseudomonadota</taxon>
        <taxon>Betaproteobacteria</taxon>
        <taxon>Burkholderiales</taxon>
        <taxon>Burkholderiaceae</taxon>
        <taxon>Candidatus Vallotiella</taxon>
    </lineage>
</organism>
<sequence>MSFLTRLEFFAPCPRGLEGALATELRELSILASDPAFAVQAPTAGGVPFSGTWTTVFVANLYSRIANRILLKVVTQSYCDEHDIYALTHEQPWEQWFNASRTLRVDVTAIKSPLRSLEFTMLRIKDAICDRLRERTGSRPSIDTIEPDVRLKAFITATACTLYLDTSGRPLFKRGWRLDKGIAPLRENLAAGILRLSGWTSGQPLFDPMCGSGTFIAEAAQIALGIAPGLNRHFGFEKLLHYDLSAWKHMKAQALDAQHSSYSALSSTLLIYGGDISNKMLAKATANLRRAGLPMIPLQRCDARDIVAPCNHPGVLVINPPYGERLSVHHRRTRCCGNNIAAFKDVHSNDASSIFFRVFGDVLKQRFSGWQVFALSPNRGLPGQIRLRESTKTVLYNGALECRLFCFNLALS</sequence>
<name>A0A916JSL3_9BURK</name>
<keyword evidence="1 5" id="KW-0489">Methyltransferase</keyword>
<dbReference type="PANTHER" id="PTHR47313:SF1">
    <property type="entry name" value="RIBOSOMAL RNA LARGE SUBUNIT METHYLTRANSFERASE K_L"/>
    <property type="match status" value="1"/>
</dbReference>
<protein>
    <submittedName>
        <fullName evidence="5">Ribosomal RNA large subunit methyltransferase L</fullName>
        <ecNumber evidence="5">2.1.1.173</ecNumber>
    </submittedName>
</protein>
<accession>A0A916JSL3</accession>
<dbReference type="PANTHER" id="PTHR47313">
    <property type="entry name" value="RIBOSOMAL RNA LARGE SUBUNIT METHYLTRANSFERASE K/L"/>
    <property type="match status" value="1"/>
</dbReference>
<dbReference type="KEGG" id="vtr:MYVALT_F_00610"/>
<reference evidence="5" key="1">
    <citation type="submission" date="2021-06" db="EMBL/GenBank/DDBJ databases">
        <authorList>
            <person name="Szabo G."/>
        </authorList>
    </citation>
    <scope>NUCLEOTIDE SEQUENCE</scope>
    <source>
        <strain evidence="5">MYVALT</strain>
    </source>
</reference>
<gene>
    <name evidence="5" type="primary">rlmL</name>
    <name evidence="5" type="ORF">MYVALT_F_00610</name>
</gene>
<evidence type="ECO:0000256" key="3">
    <source>
        <dbReference type="PROSITE-ProRule" id="PRU00529"/>
    </source>
</evidence>
<evidence type="ECO:0000313" key="5">
    <source>
        <dbReference type="EMBL" id="CAG7599927.1"/>
    </source>
</evidence>
<dbReference type="AlphaFoldDB" id="A0A916JSL3"/>
<keyword evidence="2 5" id="KW-0808">Transferase</keyword>
<dbReference type="Pfam" id="PF01170">
    <property type="entry name" value="UPF0020"/>
    <property type="match status" value="1"/>
</dbReference>
<dbReference type="InterPro" id="IPR004114">
    <property type="entry name" value="THUMP_dom"/>
</dbReference>
<proteinExistence type="predicted"/>
<dbReference type="GO" id="GO:0070043">
    <property type="term" value="F:rRNA (guanine-N7-)-methyltransferase activity"/>
    <property type="evidence" value="ECO:0007669"/>
    <property type="project" value="TreeGrafter"/>
</dbReference>
<dbReference type="RefSeq" id="WP_216796719.1">
    <property type="nucleotide sequence ID" value="NZ_OU343031.1"/>
</dbReference>
<dbReference type="GO" id="GO:0052915">
    <property type="term" value="F:23S rRNA (guanine(2445)-N(2))-methyltransferase activity"/>
    <property type="evidence" value="ECO:0007669"/>
    <property type="project" value="UniProtKB-EC"/>
</dbReference>
<dbReference type="InterPro" id="IPR000241">
    <property type="entry name" value="RlmKL-like_Mtase"/>
</dbReference>
<dbReference type="EC" id="2.1.1.173" evidence="5"/>
<dbReference type="InterPro" id="IPR054170">
    <property type="entry name" value="RlmL_1st"/>
</dbReference>
<keyword evidence="6" id="KW-1185">Reference proteome</keyword>
<evidence type="ECO:0000313" key="6">
    <source>
        <dbReference type="Proteomes" id="UP000693996"/>
    </source>
</evidence>
<dbReference type="CDD" id="cd11715">
    <property type="entry name" value="THUMP_AdoMetMT"/>
    <property type="match status" value="1"/>
</dbReference>
<keyword evidence="3" id="KW-0694">RNA-binding</keyword>
<dbReference type="GO" id="GO:0003723">
    <property type="term" value="F:RNA binding"/>
    <property type="evidence" value="ECO:0007669"/>
    <property type="project" value="UniProtKB-UniRule"/>
</dbReference>
<dbReference type="PROSITE" id="PS51165">
    <property type="entry name" value="THUMP"/>
    <property type="match status" value="1"/>
</dbReference>
<dbReference type="Proteomes" id="UP000693996">
    <property type="component" value="Chromosome"/>
</dbReference>
<dbReference type="SMART" id="SM00981">
    <property type="entry name" value="THUMP"/>
    <property type="match status" value="1"/>
</dbReference>
<evidence type="ECO:0000256" key="2">
    <source>
        <dbReference type="ARBA" id="ARBA00022679"/>
    </source>
</evidence>
<dbReference type="EMBL" id="OU343031">
    <property type="protein sequence ID" value="CAG7599927.1"/>
    <property type="molecule type" value="Genomic_DNA"/>
</dbReference>
<evidence type="ECO:0000259" key="4">
    <source>
        <dbReference type="PROSITE" id="PS51165"/>
    </source>
</evidence>